<keyword evidence="3" id="KW-1185">Reference proteome</keyword>
<feature type="compositionally biased region" description="Basic and acidic residues" evidence="1">
    <location>
        <begin position="48"/>
        <end position="74"/>
    </location>
</feature>
<dbReference type="GeneID" id="81423720"/>
<reference evidence="2" key="1">
    <citation type="submission" date="2022-11" db="EMBL/GenBank/DDBJ databases">
        <authorList>
            <person name="Petersen C."/>
        </authorList>
    </citation>
    <scope>NUCLEOTIDE SEQUENCE</scope>
    <source>
        <strain evidence="2">IBT 26290</strain>
    </source>
</reference>
<organism evidence="2 3">
    <name type="scientific">Penicillium canariense</name>
    <dbReference type="NCBI Taxonomy" id="189055"/>
    <lineage>
        <taxon>Eukaryota</taxon>
        <taxon>Fungi</taxon>
        <taxon>Dikarya</taxon>
        <taxon>Ascomycota</taxon>
        <taxon>Pezizomycotina</taxon>
        <taxon>Eurotiomycetes</taxon>
        <taxon>Eurotiomycetidae</taxon>
        <taxon>Eurotiales</taxon>
        <taxon>Aspergillaceae</taxon>
        <taxon>Penicillium</taxon>
    </lineage>
</organism>
<dbReference type="Proteomes" id="UP001149163">
    <property type="component" value="Unassembled WGS sequence"/>
</dbReference>
<reference evidence="2" key="2">
    <citation type="journal article" date="2023" name="IMA Fungus">
        <title>Comparative genomic study of the Penicillium genus elucidates a diverse pangenome and 15 lateral gene transfer events.</title>
        <authorList>
            <person name="Petersen C."/>
            <person name="Sorensen T."/>
            <person name="Nielsen M.R."/>
            <person name="Sondergaard T.E."/>
            <person name="Sorensen J.L."/>
            <person name="Fitzpatrick D.A."/>
            <person name="Frisvad J.C."/>
            <person name="Nielsen K.L."/>
        </authorList>
    </citation>
    <scope>NUCLEOTIDE SEQUENCE</scope>
    <source>
        <strain evidence="2">IBT 26290</strain>
    </source>
</reference>
<feature type="compositionally biased region" description="Polar residues" evidence="1">
    <location>
        <begin position="20"/>
        <end position="30"/>
    </location>
</feature>
<sequence length="87" mass="9978">MQSTSHHGLIPDRSKEPMESATQTLSSSDPQELPDPNPEAESNQSWKPRFDRRQSWSNEDHKHQLQERLLDVEQGRATGFTETGPEH</sequence>
<feature type="compositionally biased region" description="Basic and acidic residues" evidence="1">
    <location>
        <begin position="9"/>
        <end position="18"/>
    </location>
</feature>
<protein>
    <submittedName>
        <fullName evidence="2">Uncharacterized protein</fullName>
    </submittedName>
</protein>
<comment type="caution">
    <text evidence="2">The sequence shown here is derived from an EMBL/GenBank/DDBJ whole genome shotgun (WGS) entry which is preliminary data.</text>
</comment>
<feature type="region of interest" description="Disordered" evidence="1">
    <location>
        <begin position="1"/>
        <end position="87"/>
    </location>
</feature>
<dbReference type="EMBL" id="JAPQKN010000001">
    <property type="protein sequence ID" value="KAJ5176542.1"/>
    <property type="molecule type" value="Genomic_DNA"/>
</dbReference>
<gene>
    <name evidence="2" type="ORF">N7482_002419</name>
</gene>
<evidence type="ECO:0000313" key="3">
    <source>
        <dbReference type="Proteomes" id="UP001149163"/>
    </source>
</evidence>
<dbReference type="RefSeq" id="XP_056548150.1">
    <property type="nucleotide sequence ID" value="XM_056684544.1"/>
</dbReference>
<proteinExistence type="predicted"/>
<dbReference type="AlphaFoldDB" id="A0A9W9IHJ3"/>
<dbReference type="OrthoDB" id="5425892at2759"/>
<evidence type="ECO:0000256" key="1">
    <source>
        <dbReference type="SAM" id="MobiDB-lite"/>
    </source>
</evidence>
<accession>A0A9W9IHJ3</accession>
<evidence type="ECO:0000313" key="2">
    <source>
        <dbReference type="EMBL" id="KAJ5176542.1"/>
    </source>
</evidence>
<name>A0A9W9IHJ3_9EURO</name>